<feature type="transmembrane region" description="Helical" evidence="3">
    <location>
        <begin position="6"/>
        <end position="26"/>
    </location>
</feature>
<accession>A0A1I3FPJ6</accession>
<dbReference type="InterPro" id="IPR051158">
    <property type="entry name" value="Metallophosphoesterase_sf"/>
</dbReference>
<dbReference type="PANTHER" id="PTHR31302:SF31">
    <property type="entry name" value="PHOSPHODIESTERASE YAEI"/>
    <property type="match status" value="1"/>
</dbReference>
<evidence type="ECO:0000313" key="6">
    <source>
        <dbReference type="Proteomes" id="UP000183639"/>
    </source>
</evidence>
<evidence type="ECO:0000256" key="2">
    <source>
        <dbReference type="ARBA" id="ARBA00022801"/>
    </source>
</evidence>
<dbReference type="SUPFAM" id="SSF56300">
    <property type="entry name" value="Metallo-dependent phosphatases"/>
    <property type="match status" value="1"/>
</dbReference>
<dbReference type="GO" id="GO:0046872">
    <property type="term" value="F:metal ion binding"/>
    <property type="evidence" value="ECO:0007669"/>
    <property type="project" value="UniProtKB-KW"/>
</dbReference>
<dbReference type="PANTHER" id="PTHR31302">
    <property type="entry name" value="TRANSMEMBRANE PROTEIN WITH METALLOPHOSPHOESTERASE DOMAIN-RELATED"/>
    <property type="match status" value="1"/>
</dbReference>
<dbReference type="Proteomes" id="UP000183639">
    <property type="component" value="Unassembled WGS sequence"/>
</dbReference>
<feature type="domain" description="Calcineurin-like phosphoesterase" evidence="4">
    <location>
        <begin position="85"/>
        <end position="257"/>
    </location>
</feature>
<dbReference type="InterPro" id="IPR029052">
    <property type="entry name" value="Metallo-depent_PP-like"/>
</dbReference>
<dbReference type="OrthoDB" id="9780884at2"/>
<name>A0A1I3FPJ6_SELRU</name>
<sequence length="311" mass="34688">MIKMFWVVFIGALVLVLLVIPGAIIWRRVMKIPLDTDRRRFLKKAAAYPVGLVAAGTYGSQYERCHTVDNRYTIKAGAGGFPAGFRLAQISDVHLGRFFDNEDLRQLLARIAADGPDMLVITGDLFDDERLNPGAARVLEDFVDAFPDGIWFCLGNHEHFRGVEKIQADLAKTRVHALYNKAVKVPGRDFWLAGVDYPMLREEKKFQQLKAKFTENALADIPAEERPRTILLAHHPEFIDDAAAAGVLLTLTGHTHGCQFGVLGLPLFPVFKYNRGLVEKGASYGYVHSGNGSWFPCRIGCPPEIAYFTVQ</sequence>
<keyword evidence="3" id="KW-0472">Membrane</keyword>
<dbReference type="RefSeq" id="WP_075444357.1">
    <property type="nucleotide sequence ID" value="NZ_FOQK01000016.1"/>
</dbReference>
<keyword evidence="3" id="KW-1133">Transmembrane helix</keyword>
<dbReference type="InterPro" id="IPR004843">
    <property type="entry name" value="Calcineurin-like_PHP"/>
</dbReference>
<keyword evidence="2" id="KW-0378">Hydrolase</keyword>
<dbReference type="EMBL" id="FOQK01000016">
    <property type="protein sequence ID" value="SFI13032.1"/>
    <property type="molecule type" value="Genomic_DNA"/>
</dbReference>
<protein>
    <recommendedName>
        <fullName evidence="4">Calcineurin-like phosphoesterase domain-containing protein</fullName>
    </recommendedName>
</protein>
<dbReference type="GO" id="GO:0016020">
    <property type="term" value="C:membrane"/>
    <property type="evidence" value="ECO:0007669"/>
    <property type="project" value="GOC"/>
</dbReference>
<reference evidence="5 6" key="1">
    <citation type="submission" date="2016-10" db="EMBL/GenBank/DDBJ databases">
        <authorList>
            <person name="de Groot N.N."/>
        </authorList>
    </citation>
    <scope>NUCLEOTIDE SEQUENCE [LARGE SCALE GENOMIC DNA]</scope>
    <source>
        <strain evidence="5 6">Z108</strain>
    </source>
</reference>
<evidence type="ECO:0000313" key="5">
    <source>
        <dbReference type="EMBL" id="SFI13032.1"/>
    </source>
</evidence>
<keyword evidence="1" id="KW-0479">Metal-binding</keyword>
<evidence type="ECO:0000256" key="3">
    <source>
        <dbReference type="SAM" id="Phobius"/>
    </source>
</evidence>
<organism evidence="5 6">
    <name type="scientific">Selenomonas ruminantium</name>
    <dbReference type="NCBI Taxonomy" id="971"/>
    <lineage>
        <taxon>Bacteria</taxon>
        <taxon>Bacillati</taxon>
        <taxon>Bacillota</taxon>
        <taxon>Negativicutes</taxon>
        <taxon>Selenomonadales</taxon>
        <taxon>Selenomonadaceae</taxon>
        <taxon>Selenomonas</taxon>
    </lineage>
</organism>
<evidence type="ECO:0000259" key="4">
    <source>
        <dbReference type="Pfam" id="PF00149"/>
    </source>
</evidence>
<dbReference type="Gene3D" id="3.60.21.10">
    <property type="match status" value="1"/>
</dbReference>
<dbReference type="AlphaFoldDB" id="A0A1I3FPJ6"/>
<dbReference type="Pfam" id="PF00149">
    <property type="entry name" value="Metallophos"/>
    <property type="match status" value="1"/>
</dbReference>
<proteinExistence type="predicted"/>
<keyword evidence="3" id="KW-0812">Transmembrane</keyword>
<evidence type="ECO:0000256" key="1">
    <source>
        <dbReference type="ARBA" id="ARBA00022723"/>
    </source>
</evidence>
<dbReference type="GO" id="GO:0008758">
    <property type="term" value="F:UDP-2,3-diacylglucosamine hydrolase activity"/>
    <property type="evidence" value="ECO:0007669"/>
    <property type="project" value="TreeGrafter"/>
</dbReference>
<gene>
    <name evidence="5" type="ORF">SAMN04487861_11650</name>
</gene>
<dbReference type="GO" id="GO:0009245">
    <property type="term" value="P:lipid A biosynthetic process"/>
    <property type="evidence" value="ECO:0007669"/>
    <property type="project" value="TreeGrafter"/>
</dbReference>